<reference evidence="8" key="1">
    <citation type="submission" date="2021-04" db="EMBL/GenBank/DDBJ databases">
        <authorList>
            <consortium name="Molecular Ecology Group"/>
        </authorList>
    </citation>
    <scope>NUCLEOTIDE SEQUENCE</scope>
</reference>
<dbReference type="Gene3D" id="1.10.472.10">
    <property type="entry name" value="Cyclin-like"/>
    <property type="match status" value="1"/>
</dbReference>
<dbReference type="GO" id="GO:0005737">
    <property type="term" value="C:cytoplasm"/>
    <property type="evidence" value="ECO:0007669"/>
    <property type="project" value="TreeGrafter"/>
</dbReference>
<evidence type="ECO:0000256" key="7">
    <source>
        <dbReference type="ARBA" id="ARBA00046278"/>
    </source>
</evidence>
<evidence type="ECO:0000256" key="1">
    <source>
        <dbReference type="ARBA" id="ARBA00004193"/>
    </source>
</evidence>
<dbReference type="GO" id="GO:0019901">
    <property type="term" value="F:protein kinase binding"/>
    <property type="evidence" value="ECO:0007669"/>
    <property type="project" value="TreeGrafter"/>
</dbReference>
<dbReference type="PANTHER" id="PTHR23401">
    <property type="entry name" value="CYCLIN DEPENDANT KINASE-5 ACTIVATOR"/>
    <property type="match status" value="1"/>
</dbReference>
<dbReference type="FunFam" id="1.10.472.10:FF:000025">
    <property type="entry name" value="Cyclin-dependent kinase 5 activator"/>
    <property type="match status" value="1"/>
</dbReference>
<dbReference type="OrthoDB" id="7676799at2759"/>
<comment type="subcellular location">
    <subcellularLocation>
        <location evidence="1">Cell membrane</location>
        <topology evidence="1">Lipid-anchor</topology>
    </subcellularLocation>
    <subcellularLocation>
        <location evidence="7">Endomembrane system</location>
        <topology evidence="7">Lipid-anchor</topology>
        <orientation evidence="7">Cytoplasmic side</orientation>
    </subcellularLocation>
</comment>
<dbReference type="EMBL" id="CAJHNH020000908">
    <property type="protein sequence ID" value="CAG5120496.1"/>
    <property type="molecule type" value="Genomic_DNA"/>
</dbReference>
<protein>
    <recommendedName>
        <fullName evidence="10">Cyclin-dependent kinase 5 activator</fullName>
    </recommendedName>
</protein>
<evidence type="ECO:0000313" key="8">
    <source>
        <dbReference type="EMBL" id="CAG5120496.1"/>
    </source>
</evidence>
<dbReference type="GO" id="GO:0061575">
    <property type="term" value="F:cyclin-dependent protein serine/threonine kinase activator activity"/>
    <property type="evidence" value="ECO:0007669"/>
    <property type="project" value="InterPro"/>
</dbReference>
<organism evidence="8 9">
    <name type="scientific">Candidula unifasciata</name>
    <dbReference type="NCBI Taxonomy" id="100452"/>
    <lineage>
        <taxon>Eukaryota</taxon>
        <taxon>Metazoa</taxon>
        <taxon>Spiralia</taxon>
        <taxon>Lophotrochozoa</taxon>
        <taxon>Mollusca</taxon>
        <taxon>Gastropoda</taxon>
        <taxon>Heterobranchia</taxon>
        <taxon>Euthyneura</taxon>
        <taxon>Panpulmonata</taxon>
        <taxon>Eupulmonata</taxon>
        <taxon>Stylommatophora</taxon>
        <taxon>Helicina</taxon>
        <taxon>Helicoidea</taxon>
        <taxon>Geomitridae</taxon>
        <taxon>Candidula</taxon>
    </lineage>
</organism>
<dbReference type="GO" id="GO:0005886">
    <property type="term" value="C:plasma membrane"/>
    <property type="evidence" value="ECO:0007669"/>
    <property type="project" value="UniProtKB-SubCell"/>
</dbReference>
<evidence type="ECO:0000256" key="5">
    <source>
        <dbReference type="ARBA" id="ARBA00023136"/>
    </source>
</evidence>
<dbReference type="InterPro" id="IPR036915">
    <property type="entry name" value="Cyclin-like_sf"/>
</dbReference>
<comment type="similarity">
    <text evidence="2">Belongs to the cyclin-dependent kinase 5 activator family.</text>
</comment>
<dbReference type="GO" id="GO:0030426">
    <property type="term" value="C:growth cone"/>
    <property type="evidence" value="ECO:0007669"/>
    <property type="project" value="TreeGrafter"/>
</dbReference>
<dbReference type="Proteomes" id="UP000678393">
    <property type="component" value="Unassembled WGS sequence"/>
</dbReference>
<evidence type="ECO:0008006" key="10">
    <source>
        <dbReference type="Google" id="ProtNLM"/>
    </source>
</evidence>
<dbReference type="GO" id="GO:0012505">
    <property type="term" value="C:endomembrane system"/>
    <property type="evidence" value="ECO:0007669"/>
    <property type="project" value="UniProtKB-SubCell"/>
</dbReference>
<dbReference type="GO" id="GO:0016533">
    <property type="term" value="C:protein kinase 5 complex"/>
    <property type="evidence" value="ECO:0007669"/>
    <property type="project" value="InterPro"/>
</dbReference>
<keyword evidence="9" id="KW-1185">Reference proteome</keyword>
<comment type="caution">
    <text evidence="8">The sequence shown here is derived from an EMBL/GenBank/DDBJ whole genome shotgun (WGS) entry which is preliminary data.</text>
</comment>
<dbReference type="PIRSF" id="PIRSF009324">
    <property type="entry name" value="Cdk5_activator"/>
    <property type="match status" value="1"/>
</dbReference>
<sequence length="296" mass="34274">MGTVLSFSPPSRRPLSEDININNYNYEVLNNHKNNAIINNNGTNGKDKNFKRHSIFLSALSWKKFTVNPKKKEKTLMKLSNSAFLNGSKLDSNYNIENFNLNNNFQKSVSCYNLKAVQDELPAPVKTTSFRKLEKPPSPKRTVIQASTSELLKCLGEFLKRKCKRLKRFEASDAILWLRTVDRSLLLQGWQDIAFINPANVVFIFMLLRDLSSSEILHEQDLQAYVLTCLYLSYSYMGNEISYPLKPFLVEENKDRFWDRCLQIVNKHSSNMLRLNRDPGFFTDIFSELKSYSPCL</sequence>
<gene>
    <name evidence="8" type="ORF">CUNI_LOCUS6054</name>
</gene>
<dbReference type="GO" id="GO:0007411">
    <property type="term" value="P:axon guidance"/>
    <property type="evidence" value="ECO:0007669"/>
    <property type="project" value="TreeGrafter"/>
</dbReference>
<accession>A0A8S3Z1I3</accession>
<dbReference type="AlphaFoldDB" id="A0A8S3Z1I3"/>
<evidence type="ECO:0000256" key="2">
    <source>
        <dbReference type="ARBA" id="ARBA00010175"/>
    </source>
</evidence>
<name>A0A8S3Z1I3_9EUPU</name>
<keyword evidence="6" id="KW-0449">Lipoprotein</keyword>
<evidence type="ECO:0000313" key="9">
    <source>
        <dbReference type="Proteomes" id="UP000678393"/>
    </source>
</evidence>
<dbReference type="InterPro" id="IPR004944">
    <property type="entry name" value="CDK5_activator"/>
</dbReference>
<keyword evidence="5" id="KW-0472">Membrane</keyword>
<keyword evidence="4" id="KW-0597">Phosphoprotein</keyword>
<evidence type="ECO:0000256" key="6">
    <source>
        <dbReference type="ARBA" id="ARBA00023288"/>
    </source>
</evidence>
<dbReference type="SUPFAM" id="SSF47954">
    <property type="entry name" value="Cyclin-like"/>
    <property type="match status" value="1"/>
</dbReference>
<keyword evidence="3" id="KW-1003">Cell membrane</keyword>
<dbReference type="PANTHER" id="PTHR23401:SF0">
    <property type="entry name" value="CYCLIN-DEPENDENT KINASE 5 ACTIVATOR"/>
    <property type="match status" value="1"/>
</dbReference>
<evidence type="ECO:0000256" key="3">
    <source>
        <dbReference type="ARBA" id="ARBA00022475"/>
    </source>
</evidence>
<dbReference type="Pfam" id="PF03261">
    <property type="entry name" value="CDK5_activator"/>
    <property type="match status" value="1"/>
</dbReference>
<proteinExistence type="inferred from homology"/>
<evidence type="ECO:0000256" key="4">
    <source>
        <dbReference type="ARBA" id="ARBA00022553"/>
    </source>
</evidence>